<organism evidence="1 2">
    <name type="scientific">Gluconobacter albidus</name>
    <dbReference type="NCBI Taxonomy" id="318683"/>
    <lineage>
        <taxon>Bacteria</taxon>
        <taxon>Pseudomonadati</taxon>
        <taxon>Pseudomonadota</taxon>
        <taxon>Alphaproteobacteria</taxon>
        <taxon>Acetobacterales</taxon>
        <taxon>Acetobacteraceae</taxon>
        <taxon>Gluconobacter</taxon>
    </lineage>
</organism>
<keyword evidence="2" id="KW-1185">Reference proteome</keyword>
<reference evidence="2" key="1">
    <citation type="journal article" date="2019" name="Int. J. Syst. Evol. Microbiol.">
        <title>The Global Catalogue of Microorganisms (GCM) 10K type strain sequencing project: providing services to taxonomists for standard genome sequencing and annotation.</title>
        <authorList>
            <consortium name="The Broad Institute Genomics Platform"/>
            <consortium name="The Broad Institute Genome Sequencing Center for Infectious Disease"/>
            <person name="Wu L."/>
            <person name="Ma J."/>
        </authorList>
    </citation>
    <scope>NUCLEOTIDE SEQUENCE [LARGE SCALE GENOMIC DNA]</scope>
    <source>
        <strain evidence="2">NBRC 3250</strain>
    </source>
</reference>
<name>A0ABQ5X3D4_9PROT</name>
<sequence>MPVSLPTHSTEPEKKGVLRYRWPAKKHTRYATLRLFQNPSFPNVFAAGYPVWLHPHPIVTVCGAPVADLRQVLGTGCLIPPHGGQNDHCHRPDMPVGFLDEMLHELQSGPI</sequence>
<gene>
    <name evidence="1" type="ORF">GCM10007866_27880</name>
</gene>
<proteinExistence type="predicted"/>
<protein>
    <submittedName>
        <fullName evidence="1">Uncharacterized protein</fullName>
    </submittedName>
</protein>
<evidence type="ECO:0000313" key="2">
    <source>
        <dbReference type="Proteomes" id="UP001156672"/>
    </source>
</evidence>
<accession>A0ABQ5X3D4</accession>
<dbReference type="EMBL" id="BSNW01000050">
    <property type="protein sequence ID" value="GLQ70335.1"/>
    <property type="molecule type" value="Genomic_DNA"/>
</dbReference>
<dbReference type="Proteomes" id="UP001156672">
    <property type="component" value="Unassembled WGS sequence"/>
</dbReference>
<comment type="caution">
    <text evidence="1">The sequence shown here is derived from an EMBL/GenBank/DDBJ whole genome shotgun (WGS) entry which is preliminary data.</text>
</comment>
<evidence type="ECO:0000313" key="1">
    <source>
        <dbReference type="EMBL" id="GLQ70335.1"/>
    </source>
</evidence>